<organism evidence="1 2">
    <name type="scientific">Desulfobacter postgatei 2ac9</name>
    <dbReference type="NCBI Taxonomy" id="879212"/>
    <lineage>
        <taxon>Bacteria</taxon>
        <taxon>Pseudomonadati</taxon>
        <taxon>Thermodesulfobacteriota</taxon>
        <taxon>Desulfobacteria</taxon>
        <taxon>Desulfobacterales</taxon>
        <taxon>Desulfobacteraceae</taxon>
        <taxon>Desulfobacter</taxon>
    </lineage>
</organism>
<dbReference type="HOGENOM" id="CLU_1193265_0_0_7"/>
<evidence type="ECO:0000313" key="1">
    <source>
        <dbReference type="EMBL" id="EIM65437.1"/>
    </source>
</evidence>
<dbReference type="RefSeq" id="WP_004075637.1">
    <property type="nucleotide sequence ID" value="NZ_CM001488.1"/>
</dbReference>
<dbReference type="EMBL" id="CM001488">
    <property type="protein sequence ID" value="EIM65437.1"/>
    <property type="molecule type" value="Genomic_DNA"/>
</dbReference>
<sequence>MSIEDEQLELIPDWSIELDGRALEPEVVPDVLSVEVEQHVNGPDTFEVAVNIWDTDVQDYKWIDDGTFAEGREIRITMGYGEEHTDLIVGEIVAAQADFGDTDSPVLRVQGYDKLHRLRRGRKTRTFADVKDSEAAELIAQDLQLSAQIEESEVVHAYLVQHNQSDIDFLAERARRIHFELDVVDGMLIFRPSAHADGKTVTLTYRRDLRKFEARLSTLAQVDKVSVRGWNP</sequence>
<keyword evidence="2" id="KW-1185">Reference proteome</keyword>
<dbReference type="AlphaFoldDB" id="I5B7H4"/>
<dbReference type="SUPFAM" id="SSF69279">
    <property type="entry name" value="Phage tail proteins"/>
    <property type="match status" value="1"/>
</dbReference>
<protein>
    <submittedName>
        <fullName evidence="1">Phage protein D</fullName>
    </submittedName>
</protein>
<accession>I5B7H4</accession>
<proteinExistence type="predicted"/>
<name>I5B7H4_9BACT</name>
<dbReference type="OrthoDB" id="5398225at2"/>
<evidence type="ECO:0000313" key="2">
    <source>
        <dbReference type="Proteomes" id="UP000005778"/>
    </source>
</evidence>
<reference evidence="1 2" key="2">
    <citation type="submission" date="2012-02" db="EMBL/GenBank/DDBJ databases">
        <title>Improved High-Quality Draft sequence of Desulfobacter postgatei 2ac9.</title>
        <authorList>
            <consortium name="US DOE Joint Genome Institute"/>
            <person name="Lucas S."/>
            <person name="Han J."/>
            <person name="Lapidus A."/>
            <person name="Cheng J.-F."/>
            <person name="Goodwin L."/>
            <person name="Pitluck S."/>
            <person name="Peters L."/>
            <person name="Ovchinnikova G."/>
            <person name="Held B."/>
            <person name="Detter J.C."/>
            <person name="Han C."/>
            <person name="Tapia R."/>
            <person name="Land M."/>
            <person name="Hauser L."/>
            <person name="Kyrpides N."/>
            <person name="Ivanova N."/>
            <person name="Pagani I."/>
            <person name="Orellana R."/>
            <person name="Lovley D."/>
            <person name="Woyke T."/>
        </authorList>
    </citation>
    <scope>NUCLEOTIDE SEQUENCE [LARGE SCALE GENOMIC DNA]</scope>
    <source>
        <strain evidence="1 2">2ac9</strain>
    </source>
</reference>
<dbReference type="STRING" id="879212.DespoDRAFT_03698"/>
<dbReference type="Proteomes" id="UP000005778">
    <property type="component" value="Chromosome"/>
</dbReference>
<dbReference type="eggNOG" id="COG3500">
    <property type="taxonomic scope" value="Bacteria"/>
</dbReference>
<gene>
    <name evidence="1" type="ORF">DespoDRAFT_03698</name>
</gene>
<reference evidence="1 2" key="1">
    <citation type="submission" date="2011-09" db="EMBL/GenBank/DDBJ databases">
        <authorList>
            <consortium name="US DOE Joint Genome Institute (JGI-PGF)"/>
            <person name="Lucas S."/>
            <person name="Han J."/>
            <person name="Lapidus A."/>
            <person name="Cheng J.-F."/>
            <person name="Goodwin L."/>
            <person name="Pitluck S."/>
            <person name="Peters L."/>
            <person name="Land M.L."/>
            <person name="Hauser L."/>
            <person name="Orellana R."/>
            <person name="Lovley D."/>
            <person name="Woyke T.J."/>
        </authorList>
    </citation>
    <scope>NUCLEOTIDE SEQUENCE [LARGE SCALE GENOMIC DNA]</scope>
    <source>
        <strain evidence="1 2">2ac9</strain>
    </source>
</reference>